<dbReference type="AlphaFoldDB" id="A0A0E9V3P7"/>
<reference evidence="1" key="1">
    <citation type="submission" date="2014-11" db="EMBL/GenBank/DDBJ databases">
        <authorList>
            <person name="Amaro Gonzalez C."/>
        </authorList>
    </citation>
    <scope>NUCLEOTIDE SEQUENCE</scope>
</reference>
<organism evidence="1">
    <name type="scientific">Anguilla anguilla</name>
    <name type="common">European freshwater eel</name>
    <name type="synonym">Muraena anguilla</name>
    <dbReference type="NCBI Taxonomy" id="7936"/>
    <lineage>
        <taxon>Eukaryota</taxon>
        <taxon>Metazoa</taxon>
        <taxon>Chordata</taxon>
        <taxon>Craniata</taxon>
        <taxon>Vertebrata</taxon>
        <taxon>Euteleostomi</taxon>
        <taxon>Actinopterygii</taxon>
        <taxon>Neopterygii</taxon>
        <taxon>Teleostei</taxon>
        <taxon>Anguilliformes</taxon>
        <taxon>Anguillidae</taxon>
        <taxon>Anguilla</taxon>
    </lineage>
</organism>
<evidence type="ECO:0000313" key="1">
    <source>
        <dbReference type="EMBL" id="JAH71868.1"/>
    </source>
</evidence>
<dbReference type="EMBL" id="GBXM01036709">
    <property type="protein sequence ID" value="JAH71868.1"/>
    <property type="molecule type" value="Transcribed_RNA"/>
</dbReference>
<proteinExistence type="predicted"/>
<protein>
    <submittedName>
        <fullName evidence="1">Uncharacterized protein</fullName>
    </submittedName>
</protein>
<accession>A0A0E9V3P7</accession>
<name>A0A0E9V3P7_ANGAN</name>
<sequence>MLPSAAASSRCLWSGSIIFNSMRCFSFKSLRSSTV</sequence>
<reference evidence="1" key="2">
    <citation type="journal article" date="2015" name="Fish Shellfish Immunol.">
        <title>Early steps in the European eel (Anguilla anguilla)-Vibrio vulnificus interaction in the gills: Role of the RtxA13 toxin.</title>
        <authorList>
            <person name="Callol A."/>
            <person name="Pajuelo D."/>
            <person name="Ebbesson L."/>
            <person name="Teles M."/>
            <person name="MacKenzie S."/>
            <person name="Amaro C."/>
        </authorList>
    </citation>
    <scope>NUCLEOTIDE SEQUENCE</scope>
</reference>